<keyword evidence="6" id="KW-0325">Glycoprotein</keyword>
<dbReference type="InterPro" id="IPR000731">
    <property type="entry name" value="SSD"/>
</dbReference>
<evidence type="ECO:0000259" key="8">
    <source>
        <dbReference type="PROSITE" id="PS50156"/>
    </source>
</evidence>
<keyword evidence="3 7" id="KW-0812">Transmembrane</keyword>
<organism evidence="9 10">
    <name type="scientific">Elysia crispata</name>
    <name type="common">lettuce slug</name>
    <dbReference type="NCBI Taxonomy" id="231223"/>
    <lineage>
        <taxon>Eukaryota</taxon>
        <taxon>Metazoa</taxon>
        <taxon>Spiralia</taxon>
        <taxon>Lophotrochozoa</taxon>
        <taxon>Mollusca</taxon>
        <taxon>Gastropoda</taxon>
        <taxon>Heterobranchia</taxon>
        <taxon>Euthyneura</taxon>
        <taxon>Panpulmonata</taxon>
        <taxon>Sacoglossa</taxon>
        <taxon>Placobranchoidea</taxon>
        <taxon>Plakobranchidae</taxon>
        <taxon>Elysia</taxon>
    </lineage>
</organism>
<keyword evidence="5 7" id="KW-0472">Membrane</keyword>
<sequence length="908" mass="99901">MIIRIVPQNVAEVRYLLPLSSLGDCFIFFRMGVITRKIEKLQRFLLGTFYNYGYFLACHPIWFLVVPMIVCAALSVGILTLNPEVDSEALYAPMNSRAIQDRDVMEENFPDQSGYNYYPFSKNRLTPEMDVIFRSREPMTIFNADVLAELKTLCDDVRSITVSDKGQVYTYTDLCAKTDGDCYLDGGFLLTSSFQYALALGNVTYPRWRPVDQPIDLRRSVGGVTVAAGILKSANAIMLRFPLRSDTPEMRRLSLKLELEYLLFMENVNRSKVEVAFSASRSIEDEVDKSTAGDTMLMALTFAMMITYASLASTGGDCVSTRALLANAGVLATVLGIFAAFGFISAIGVRFVNIVSVMPFLALGIGVDDVFLLMSGWSETLSMPDLSVPERIGTVFKKAGIGITITSVTDFLAFLIGSTSVFLSVKNFCIYTGVAVLFCFICNASIFGACLTLHGRRVFSRRHTLTCLPVRKSRESLQAEGGVCFAMACGGQIPTAPSQDQSICEKGPQSILKKVILLMPVRMLVLLLFAVYLGVAIWGCIKLQQGLDLKNIVLTSSYLYKYFTWLEQDFGSWLIVSFVSVGGREYSSADALQNMQDLLSTAHQHASVDPEIGSCWLTSLAETAFYNTSSDSAFILGLHKFLENQTQFHNDVVFDSKSQTVLASRCHVFTEKLVTSNDEANLMTAAREIADASPADLFAYAPLFVLIEQYVIILTSTLKTVGFTVAVMLVVTIVFLPQPVIVGLVMFQVIMILVGVFGFMAHWDLTLSSVTMIHLIMSVGFSVDFCAHVCTAYMVSDETTRHARALDAIVHASGPILNGSFSSMLGVLVLSFTESYIFKAFFKVMLLVIGFGAAHAILLVPVMLSFIGPNARMTLERTDNHNIELASHSLSFSVEASTASKRKVTPVL</sequence>
<evidence type="ECO:0000256" key="4">
    <source>
        <dbReference type="ARBA" id="ARBA00022989"/>
    </source>
</evidence>
<dbReference type="SUPFAM" id="SSF82866">
    <property type="entry name" value="Multidrug efflux transporter AcrB transmembrane domain"/>
    <property type="match status" value="2"/>
</dbReference>
<feature type="transmembrane region" description="Helical" evidence="7">
    <location>
        <begin position="15"/>
        <end position="33"/>
    </location>
</feature>
<dbReference type="InterPro" id="IPR003392">
    <property type="entry name" value="PTHD_SSD"/>
</dbReference>
<proteinExistence type="inferred from homology"/>
<dbReference type="Gene3D" id="1.20.1640.10">
    <property type="entry name" value="Multidrug efflux transporter AcrB transmembrane domain"/>
    <property type="match status" value="2"/>
</dbReference>
<feature type="transmembrane region" description="Helical" evidence="7">
    <location>
        <begin position="816"/>
        <end position="838"/>
    </location>
</feature>
<feature type="transmembrane region" description="Helical" evidence="7">
    <location>
        <begin position="710"/>
        <end position="736"/>
    </location>
</feature>
<feature type="transmembrane region" description="Helical" evidence="7">
    <location>
        <begin position="430"/>
        <end position="453"/>
    </location>
</feature>
<keyword evidence="4 7" id="KW-1133">Transmembrane helix</keyword>
<feature type="transmembrane region" description="Helical" evidence="7">
    <location>
        <begin position="399"/>
        <end position="424"/>
    </location>
</feature>
<comment type="caution">
    <text evidence="9">The sequence shown here is derived from an EMBL/GenBank/DDBJ whole genome shotgun (WGS) entry which is preliminary data.</text>
</comment>
<keyword evidence="10" id="KW-1185">Reference proteome</keyword>
<feature type="transmembrane region" description="Helical" evidence="7">
    <location>
        <begin position="773"/>
        <end position="795"/>
    </location>
</feature>
<dbReference type="PANTHER" id="PTHR10796:SF92">
    <property type="entry name" value="PATCHED-RELATED, ISOFORM A"/>
    <property type="match status" value="1"/>
</dbReference>
<dbReference type="PROSITE" id="PS50156">
    <property type="entry name" value="SSD"/>
    <property type="match status" value="1"/>
</dbReference>
<feature type="transmembrane region" description="Helical" evidence="7">
    <location>
        <begin position="515"/>
        <end position="538"/>
    </location>
</feature>
<name>A0AAE0ZD15_9GAST</name>
<feature type="domain" description="SSD" evidence="8">
    <location>
        <begin position="294"/>
        <end position="453"/>
    </location>
</feature>
<evidence type="ECO:0000256" key="6">
    <source>
        <dbReference type="ARBA" id="ARBA00023180"/>
    </source>
</evidence>
<feature type="transmembrane region" description="Helical" evidence="7">
    <location>
        <begin position="324"/>
        <end position="348"/>
    </location>
</feature>
<feature type="transmembrane region" description="Helical" evidence="7">
    <location>
        <begin position="295"/>
        <end position="312"/>
    </location>
</feature>
<comment type="subcellular location">
    <subcellularLocation>
        <location evidence="1">Membrane</location>
        <topology evidence="1">Multi-pass membrane protein</topology>
    </subcellularLocation>
</comment>
<evidence type="ECO:0000313" key="10">
    <source>
        <dbReference type="Proteomes" id="UP001283361"/>
    </source>
</evidence>
<evidence type="ECO:0000256" key="7">
    <source>
        <dbReference type="SAM" id="Phobius"/>
    </source>
</evidence>
<dbReference type="GO" id="GO:0016020">
    <property type="term" value="C:membrane"/>
    <property type="evidence" value="ECO:0007669"/>
    <property type="project" value="UniProtKB-SubCell"/>
</dbReference>
<dbReference type="AlphaFoldDB" id="A0AAE0ZD15"/>
<protein>
    <recommendedName>
        <fullName evidence="8">SSD domain-containing protein</fullName>
    </recommendedName>
</protein>
<evidence type="ECO:0000256" key="1">
    <source>
        <dbReference type="ARBA" id="ARBA00004141"/>
    </source>
</evidence>
<evidence type="ECO:0000256" key="2">
    <source>
        <dbReference type="ARBA" id="ARBA00005585"/>
    </source>
</evidence>
<dbReference type="Proteomes" id="UP001283361">
    <property type="component" value="Unassembled WGS sequence"/>
</dbReference>
<accession>A0AAE0ZD15</accession>
<dbReference type="InterPro" id="IPR051697">
    <property type="entry name" value="Patched_domain-protein"/>
</dbReference>
<evidence type="ECO:0000256" key="3">
    <source>
        <dbReference type="ARBA" id="ARBA00022692"/>
    </source>
</evidence>
<reference evidence="9" key="1">
    <citation type="journal article" date="2023" name="G3 (Bethesda)">
        <title>A reference genome for the long-term kleptoplast-retaining sea slug Elysia crispata morphotype clarki.</title>
        <authorList>
            <person name="Eastman K.E."/>
            <person name="Pendleton A.L."/>
            <person name="Shaikh M.A."/>
            <person name="Suttiyut T."/>
            <person name="Ogas R."/>
            <person name="Tomko P."/>
            <person name="Gavelis G."/>
            <person name="Widhalm J.R."/>
            <person name="Wisecaver J.H."/>
        </authorList>
    </citation>
    <scope>NUCLEOTIDE SEQUENCE</scope>
    <source>
        <strain evidence="9">ECLA1</strain>
    </source>
</reference>
<gene>
    <name evidence="9" type="ORF">RRG08_018069</name>
</gene>
<feature type="transmembrane region" description="Helical" evidence="7">
    <location>
        <begin position="354"/>
        <end position="378"/>
    </location>
</feature>
<feature type="transmembrane region" description="Helical" evidence="7">
    <location>
        <begin position="54"/>
        <end position="79"/>
    </location>
</feature>
<feature type="transmembrane region" description="Helical" evidence="7">
    <location>
        <begin position="844"/>
        <end position="867"/>
    </location>
</feature>
<comment type="similarity">
    <text evidence="2">Belongs to the patched family.</text>
</comment>
<dbReference type="PANTHER" id="PTHR10796">
    <property type="entry name" value="PATCHED-RELATED"/>
    <property type="match status" value="1"/>
</dbReference>
<evidence type="ECO:0000256" key="5">
    <source>
        <dbReference type="ARBA" id="ARBA00023136"/>
    </source>
</evidence>
<dbReference type="Pfam" id="PF02460">
    <property type="entry name" value="Patched"/>
    <property type="match status" value="1"/>
</dbReference>
<dbReference type="EMBL" id="JAWDGP010004170">
    <property type="protein sequence ID" value="KAK3767199.1"/>
    <property type="molecule type" value="Genomic_DNA"/>
</dbReference>
<feature type="transmembrane region" description="Helical" evidence="7">
    <location>
        <begin position="741"/>
        <end position="761"/>
    </location>
</feature>
<evidence type="ECO:0000313" key="9">
    <source>
        <dbReference type="EMBL" id="KAK3767199.1"/>
    </source>
</evidence>